<dbReference type="AlphaFoldDB" id="A0A919BFA7"/>
<dbReference type="RefSeq" id="WP_189768207.1">
    <property type="nucleotide sequence ID" value="NZ_BNCK01000002.1"/>
</dbReference>
<comment type="caution">
    <text evidence="1">The sequence shown here is derived from an EMBL/GenBank/DDBJ whole genome shotgun (WGS) entry which is preliminary data.</text>
</comment>
<sequence>MTHYQESKFSQMQSWLTVLLNTYTENPSIGLAKVIGFYTEKISQYEEVVFDHELSCHYFQMKKFWRWRGQSDLK</sequence>
<name>A0A919BFA7_9GAMM</name>
<organism evidence="1 2">
    <name type="scientific">Thalassotalea marina</name>
    <dbReference type="NCBI Taxonomy" id="1673741"/>
    <lineage>
        <taxon>Bacteria</taxon>
        <taxon>Pseudomonadati</taxon>
        <taxon>Pseudomonadota</taxon>
        <taxon>Gammaproteobacteria</taxon>
        <taxon>Alteromonadales</taxon>
        <taxon>Colwelliaceae</taxon>
        <taxon>Thalassotalea</taxon>
    </lineage>
</organism>
<keyword evidence="2" id="KW-1185">Reference proteome</keyword>
<reference evidence="1" key="1">
    <citation type="journal article" date="2014" name="Int. J. Syst. Evol. Microbiol.">
        <title>Complete genome sequence of Corynebacterium casei LMG S-19264T (=DSM 44701T), isolated from a smear-ripened cheese.</title>
        <authorList>
            <consortium name="US DOE Joint Genome Institute (JGI-PGF)"/>
            <person name="Walter F."/>
            <person name="Albersmeier A."/>
            <person name="Kalinowski J."/>
            <person name="Ruckert C."/>
        </authorList>
    </citation>
    <scope>NUCLEOTIDE SEQUENCE</scope>
    <source>
        <strain evidence="1">KCTC 42731</strain>
    </source>
</reference>
<proteinExistence type="predicted"/>
<dbReference type="EMBL" id="BNCK01000002">
    <property type="protein sequence ID" value="GHF85701.1"/>
    <property type="molecule type" value="Genomic_DNA"/>
</dbReference>
<evidence type="ECO:0000313" key="1">
    <source>
        <dbReference type="EMBL" id="GHF85701.1"/>
    </source>
</evidence>
<accession>A0A919BFA7</accession>
<evidence type="ECO:0000313" key="2">
    <source>
        <dbReference type="Proteomes" id="UP000623842"/>
    </source>
</evidence>
<dbReference type="Proteomes" id="UP000623842">
    <property type="component" value="Unassembled WGS sequence"/>
</dbReference>
<gene>
    <name evidence="1" type="ORF">GCM10017161_11620</name>
</gene>
<reference evidence="1" key="2">
    <citation type="submission" date="2020-09" db="EMBL/GenBank/DDBJ databases">
        <authorList>
            <person name="Sun Q."/>
            <person name="Kim S."/>
        </authorList>
    </citation>
    <scope>NUCLEOTIDE SEQUENCE</scope>
    <source>
        <strain evidence="1">KCTC 42731</strain>
    </source>
</reference>
<protein>
    <submittedName>
        <fullName evidence="1">Uncharacterized protein</fullName>
    </submittedName>
</protein>